<dbReference type="OrthoDB" id="2977185at2759"/>
<feature type="transmembrane region" description="Helical" evidence="2">
    <location>
        <begin position="6"/>
        <end position="35"/>
    </location>
</feature>
<feature type="region of interest" description="Disordered" evidence="1">
    <location>
        <begin position="273"/>
        <end position="297"/>
    </location>
</feature>
<comment type="caution">
    <text evidence="4">The sequence shown here is derived from an EMBL/GenBank/DDBJ whole genome shotgun (WGS) entry which is preliminary data.</text>
</comment>
<dbReference type="AlphaFoldDB" id="A0A8H7CPK6"/>
<dbReference type="Proteomes" id="UP000620124">
    <property type="component" value="Unassembled WGS sequence"/>
</dbReference>
<proteinExistence type="predicted"/>
<gene>
    <name evidence="4" type="ORF">MVEN_01564000</name>
</gene>
<sequence length="328" mass="34741">MAVTGAVAPILLAAASWVNVALYTLELVLCAHYFARPSRPLINKIGIGLMVLADTVCTLAICFEVGLAIVPAQENFPFIIALAIQIIATYISAVIMQLNFCHLFYVLTGNKVVCGALMFLIFTHLGFSWASGILLLKLPKLGPGSGVAFTVNTVGAVACAATDLVVAICLGYKFFRIMQVTIPGLGTRSLAKRILILSVGSGAICATNTLTMLILLLEGSFVFHFLATIQGRVYTLSLLANFLLILPGQPRSVTTPSQSFGFSGLVFQPTTVPQISRSSSGRNASKLTTERPQFPASISSLPSIDHHDGALHLDDLGLGSFRGGVASK</sequence>
<feature type="transmembrane region" description="Helical" evidence="2">
    <location>
        <begin position="154"/>
        <end position="175"/>
    </location>
</feature>
<keyword evidence="5" id="KW-1185">Reference proteome</keyword>
<keyword evidence="2" id="KW-0812">Transmembrane</keyword>
<feature type="transmembrane region" description="Helical" evidence="2">
    <location>
        <begin position="76"/>
        <end position="100"/>
    </location>
</feature>
<keyword evidence="2" id="KW-0472">Membrane</keyword>
<feature type="domain" description="DUF6534" evidence="3">
    <location>
        <begin position="160"/>
        <end position="242"/>
    </location>
</feature>
<evidence type="ECO:0000313" key="4">
    <source>
        <dbReference type="EMBL" id="KAF7345459.1"/>
    </source>
</evidence>
<name>A0A8H7CPK6_9AGAR</name>
<evidence type="ECO:0000259" key="3">
    <source>
        <dbReference type="Pfam" id="PF20152"/>
    </source>
</evidence>
<dbReference type="EMBL" id="JACAZI010000013">
    <property type="protein sequence ID" value="KAF7345459.1"/>
    <property type="molecule type" value="Genomic_DNA"/>
</dbReference>
<organism evidence="4 5">
    <name type="scientific">Mycena venus</name>
    <dbReference type="NCBI Taxonomy" id="2733690"/>
    <lineage>
        <taxon>Eukaryota</taxon>
        <taxon>Fungi</taxon>
        <taxon>Dikarya</taxon>
        <taxon>Basidiomycota</taxon>
        <taxon>Agaricomycotina</taxon>
        <taxon>Agaricomycetes</taxon>
        <taxon>Agaricomycetidae</taxon>
        <taxon>Agaricales</taxon>
        <taxon>Marasmiineae</taxon>
        <taxon>Mycenaceae</taxon>
        <taxon>Mycena</taxon>
    </lineage>
</organism>
<keyword evidence="2" id="KW-1133">Transmembrane helix</keyword>
<evidence type="ECO:0000256" key="2">
    <source>
        <dbReference type="SAM" id="Phobius"/>
    </source>
</evidence>
<protein>
    <recommendedName>
        <fullName evidence="3">DUF6534 domain-containing protein</fullName>
    </recommendedName>
</protein>
<dbReference type="InterPro" id="IPR045339">
    <property type="entry name" value="DUF6534"/>
</dbReference>
<accession>A0A8H7CPK6</accession>
<reference evidence="4" key="1">
    <citation type="submission" date="2020-05" db="EMBL/GenBank/DDBJ databases">
        <title>Mycena genomes resolve the evolution of fungal bioluminescence.</title>
        <authorList>
            <person name="Tsai I.J."/>
        </authorList>
    </citation>
    <scope>NUCLEOTIDE SEQUENCE</scope>
    <source>
        <strain evidence="4">CCC161011</strain>
    </source>
</reference>
<feature type="transmembrane region" description="Helical" evidence="2">
    <location>
        <begin position="195"/>
        <end position="217"/>
    </location>
</feature>
<feature type="transmembrane region" description="Helical" evidence="2">
    <location>
        <begin position="112"/>
        <end position="134"/>
    </location>
</feature>
<evidence type="ECO:0000313" key="5">
    <source>
        <dbReference type="Proteomes" id="UP000620124"/>
    </source>
</evidence>
<feature type="transmembrane region" description="Helical" evidence="2">
    <location>
        <begin position="47"/>
        <end position="70"/>
    </location>
</feature>
<evidence type="ECO:0000256" key="1">
    <source>
        <dbReference type="SAM" id="MobiDB-lite"/>
    </source>
</evidence>
<dbReference type="Pfam" id="PF20152">
    <property type="entry name" value="DUF6534"/>
    <property type="match status" value="1"/>
</dbReference>